<dbReference type="InterPro" id="IPR011549">
    <property type="entry name" value="RibD_C"/>
</dbReference>
<dbReference type="GO" id="GO:0009231">
    <property type="term" value="P:riboflavin biosynthetic process"/>
    <property type="evidence" value="ECO:0007669"/>
    <property type="project" value="UniProtKB-UniPathway"/>
</dbReference>
<keyword evidence="10 12" id="KW-0560">Oxidoreductase</keyword>
<dbReference type="CDD" id="cd01284">
    <property type="entry name" value="Riboflavin_deaminase-reductase"/>
    <property type="match status" value="1"/>
</dbReference>
<gene>
    <name evidence="17" type="ORF">TH25_06185</name>
</gene>
<accession>A0A367XGS7</accession>
<evidence type="ECO:0000256" key="13">
    <source>
        <dbReference type="PIRSR" id="PIRSR006769-1"/>
    </source>
</evidence>
<dbReference type="UniPathway" id="UPA00275">
    <property type="reaction ID" value="UER00401"/>
</dbReference>
<dbReference type="InterPro" id="IPR024072">
    <property type="entry name" value="DHFR-like_dom_sf"/>
</dbReference>
<comment type="cofactor">
    <cofactor evidence="12 15">
        <name>Zn(2+)</name>
        <dbReference type="ChEBI" id="CHEBI:29105"/>
    </cofactor>
    <text evidence="12 15">Binds 1 zinc ion.</text>
</comment>
<comment type="pathway">
    <text evidence="2 12">Cofactor biosynthesis; riboflavin biosynthesis; 5-amino-6-(D-ribitylamino)uracil from GTP: step 2/4.</text>
</comment>
<dbReference type="NCBIfam" id="TIGR00326">
    <property type="entry name" value="eubact_ribD"/>
    <property type="match status" value="1"/>
</dbReference>
<dbReference type="InterPro" id="IPR002125">
    <property type="entry name" value="CMP_dCMP_dom"/>
</dbReference>
<dbReference type="Pfam" id="PF01872">
    <property type="entry name" value="RibD_C"/>
    <property type="match status" value="1"/>
</dbReference>
<evidence type="ECO:0000256" key="11">
    <source>
        <dbReference type="ARBA" id="ARBA00023268"/>
    </source>
</evidence>
<name>A0A367XGS7_9PROT</name>
<dbReference type="GO" id="GO:0008703">
    <property type="term" value="F:5-amino-6-(5-phosphoribosylamino)uracil reductase activity"/>
    <property type="evidence" value="ECO:0007669"/>
    <property type="project" value="UniProtKB-EC"/>
</dbReference>
<dbReference type="AlphaFoldDB" id="A0A367XGS7"/>
<dbReference type="Proteomes" id="UP000252517">
    <property type="component" value="Unassembled WGS sequence"/>
</dbReference>
<dbReference type="SUPFAM" id="SSF53597">
    <property type="entry name" value="Dihydrofolate reductase-like"/>
    <property type="match status" value="1"/>
</dbReference>
<keyword evidence="6 12" id="KW-0686">Riboflavin biosynthesis</keyword>
<dbReference type="RefSeq" id="WP_258549049.1">
    <property type="nucleotide sequence ID" value="NZ_JPWH01000003.1"/>
</dbReference>
<comment type="catalytic activity">
    <reaction evidence="12">
        <text>5-amino-6-(5-phospho-D-ribitylamino)uracil + NADP(+) = 5-amino-6-(5-phospho-D-ribosylamino)uracil + NADPH + H(+)</text>
        <dbReference type="Rhea" id="RHEA:17845"/>
        <dbReference type="ChEBI" id="CHEBI:15378"/>
        <dbReference type="ChEBI" id="CHEBI:57783"/>
        <dbReference type="ChEBI" id="CHEBI:58349"/>
        <dbReference type="ChEBI" id="CHEBI:58421"/>
        <dbReference type="ChEBI" id="CHEBI:58453"/>
        <dbReference type="EC" id="1.1.1.193"/>
    </reaction>
</comment>
<dbReference type="NCBIfam" id="TIGR00227">
    <property type="entry name" value="ribD_Cterm"/>
    <property type="match status" value="1"/>
</dbReference>
<evidence type="ECO:0000256" key="12">
    <source>
        <dbReference type="PIRNR" id="PIRNR006769"/>
    </source>
</evidence>
<dbReference type="SUPFAM" id="SSF53927">
    <property type="entry name" value="Cytidine deaminase-like"/>
    <property type="match status" value="1"/>
</dbReference>
<evidence type="ECO:0000256" key="2">
    <source>
        <dbReference type="ARBA" id="ARBA00004882"/>
    </source>
</evidence>
<keyword evidence="7 12" id="KW-0479">Metal-binding</keyword>
<dbReference type="InterPro" id="IPR050765">
    <property type="entry name" value="Riboflavin_Biosynth_HTPR"/>
</dbReference>
<comment type="function">
    <text evidence="1 12">Converts 2,5-diamino-6-(ribosylamino)-4(3h)-pyrimidinone 5'-phosphate into 5-amino-6-(ribosylamino)-2,4(1h,3h)-pyrimidinedione 5'-phosphate.</text>
</comment>
<feature type="binding site" evidence="14">
    <location>
        <position position="215"/>
    </location>
    <ligand>
        <name>substrate</name>
    </ligand>
</feature>
<keyword evidence="9 12" id="KW-0521">NADP</keyword>
<dbReference type="InterPro" id="IPR016192">
    <property type="entry name" value="APOBEC/CMP_deaminase_Zn-bd"/>
</dbReference>
<evidence type="ECO:0000313" key="18">
    <source>
        <dbReference type="Proteomes" id="UP000252517"/>
    </source>
</evidence>
<comment type="similarity">
    <text evidence="4 12">In the N-terminal section; belongs to the cytidine and deoxycytidylate deaminase family.</text>
</comment>
<feature type="binding site" evidence="14">
    <location>
        <position position="303"/>
    </location>
    <ligand>
        <name>substrate</name>
    </ligand>
</feature>
<evidence type="ECO:0000256" key="1">
    <source>
        <dbReference type="ARBA" id="ARBA00002151"/>
    </source>
</evidence>
<feature type="binding site" evidence="14">
    <location>
        <position position="162"/>
    </location>
    <ligand>
        <name>NADP(+)</name>
        <dbReference type="ChEBI" id="CHEBI:58349"/>
    </ligand>
</feature>
<feature type="binding site" evidence="14">
    <location>
        <position position="192"/>
    </location>
    <ligand>
        <name>substrate</name>
    </ligand>
</feature>
<feature type="binding site" evidence="15">
    <location>
        <position position="83"/>
    </location>
    <ligand>
        <name>Zn(2+)</name>
        <dbReference type="ChEBI" id="CHEBI:29105"/>
        <note>catalytic</note>
    </ligand>
</feature>
<feature type="binding site" evidence="14">
    <location>
        <position position="208"/>
    </location>
    <ligand>
        <name>NADP(+)</name>
        <dbReference type="ChEBI" id="CHEBI:58349"/>
    </ligand>
</feature>
<reference evidence="17 18" key="1">
    <citation type="submission" date="2014-07" db="EMBL/GenBank/DDBJ databases">
        <title>Draft genome sequence of Thalassospira profundimaris S25-3-2.</title>
        <authorList>
            <person name="Lai Q."/>
            <person name="Shao Z."/>
        </authorList>
    </citation>
    <scope>NUCLEOTIDE SEQUENCE [LARGE SCALE GENOMIC DNA]</scope>
    <source>
        <strain evidence="17 18">S25-3-2</strain>
    </source>
</reference>
<keyword evidence="11" id="KW-0511">Multifunctional enzyme</keyword>
<dbReference type="EMBL" id="JPWH01000003">
    <property type="protein sequence ID" value="RCK52619.1"/>
    <property type="molecule type" value="Genomic_DNA"/>
</dbReference>
<keyword evidence="8 12" id="KW-0862">Zinc</keyword>
<dbReference type="EC" id="1.1.1.193" evidence="12"/>
<dbReference type="PROSITE" id="PS51747">
    <property type="entry name" value="CYT_DCMP_DEAMINASES_2"/>
    <property type="match status" value="1"/>
</dbReference>
<dbReference type="InterPro" id="IPR016193">
    <property type="entry name" value="Cytidine_deaminase-like"/>
</dbReference>
<evidence type="ECO:0000256" key="9">
    <source>
        <dbReference type="ARBA" id="ARBA00022857"/>
    </source>
</evidence>
<feature type="binding site" evidence="14">
    <location>
        <position position="204"/>
    </location>
    <ligand>
        <name>NADP(+)</name>
        <dbReference type="ChEBI" id="CHEBI:58349"/>
    </ligand>
</feature>
<feature type="binding site" evidence="15">
    <location>
        <position position="92"/>
    </location>
    <ligand>
        <name>Zn(2+)</name>
        <dbReference type="ChEBI" id="CHEBI:29105"/>
        <note>catalytic</note>
    </ligand>
</feature>
<dbReference type="InterPro" id="IPR004794">
    <property type="entry name" value="Eubact_RibD"/>
</dbReference>
<evidence type="ECO:0000256" key="10">
    <source>
        <dbReference type="ARBA" id="ARBA00023002"/>
    </source>
</evidence>
<dbReference type="Gene3D" id="3.40.430.10">
    <property type="entry name" value="Dihydrofolate Reductase, subunit A"/>
    <property type="match status" value="1"/>
</dbReference>
<evidence type="ECO:0000313" key="17">
    <source>
        <dbReference type="EMBL" id="RCK52619.1"/>
    </source>
</evidence>
<protein>
    <recommendedName>
        <fullName evidence="12">Riboflavin biosynthesis protein RibD</fullName>
    </recommendedName>
    <domain>
        <recommendedName>
            <fullName evidence="12">Diaminohydroxyphosphoribosylaminopyrimidine deaminase</fullName>
            <shortName evidence="12">DRAP deaminase</shortName>
            <ecNumber evidence="12">3.5.4.26</ecNumber>
        </recommendedName>
        <alternativeName>
            <fullName evidence="12">Riboflavin-specific deaminase</fullName>
        </alternativeName>
    </domain>
    <domain>
        <recommendedName>
            <fullName evidence="12">5-amino-6-(5-phosphoribosylamino)uracil reductase</fullName>
            <ecNumber evidence="12">1.1.1.193</ecNumber>
        </recommendedName>
        <alternativeName>
            <fullName evidence="12">HTP reductase</fullName>
        </alternativeName>
    </domain>
</protein>
<feature type="domain" description="CMP/dCMP-type deaminase" evidence="16">
    <location>
        <begin position="8"/>
        <end position="130"/>
    </location>
</feature>
<comment type="catalytic activity">
    <reaction evidence="12">
        <text>2,5-diamino-6-hydroxy-4-(5-phosphoribosylamino)-pyrimidine + H2O + H(+) = 5-amino-6-(5-phospho-D-ribosylamino)uracil + NH4(+)</text>
        <dbReference type="Rhea" id="RHEA:21868"/>
        <dbReference type="ChEBI" id="CHEBI:15377"/>
        <dbReference type="ChEBI" id="CHEBI:15378"/>
        <dbReference type="ChEBI" id="CHEBI:28938"/>
        <dbReference type="ChEBI" id="CHEBI:58453"/>
        <dbReference type="ChEBI" id="CHEBI:58614"/>
        <dbReference type="EC" id="3.5.4.26"/>
    </reaction>
</comment>
<feature type="binding site" evidence="14">
    <location>
        <position position="212"/>
    </location>
    <ligand>
        <name>substrate</name>
    </ligand>
</feature>
<sequence>MPGAIFSDDDRHFMRVALSLSRRGLGNVWPNPAVGCVIVSAQGEIVGRGWTKPGGRPHAERVALDQAGKNAQGATAYVTLEPCSHFGKSPPCALGLIEAGVSRVVSALEDPDPRVSGRGHQMLKDAGIVVQTGLMASEAYAHNAGFLMRVSANRPLVTLKLAGSLDGRSSLANGASQWITGGRAREKGHFYRANHDAILVGATTVLADNPDLRCRIPGRQQNSPVRIILDRTACISPDCHLARSAGETPTWLLVASQYKARAEKNFAQTAVKVFSARCADGHFDLHDVLHVLAEQGLTRILVESGGALAAAFVRQDLVDRILHFQAPGIIGADGRGLIAELGLDNLGNMPRFNRRSVEAVGQDVLISYDKITD</sequence>
<comment type="caution">
    <text evidence="17">The sequence shown here is derived from an EMBL/GenBank/DDBJ whole genome shotgun (WGS) entry which is preliminary data.</text>
</comment>
<dbReference type="Pfam" id="PF00383">
    <property type="entry name" value="dCMP_cyt_deam_1"/>
    <property type="match status" value="1"/>
</dbReference>
<evidence type="ECO:0000256" key="8">
    <source>
        <dbReference type="ARBA" id="ARBA00022833"/>
    </source>
</evidence>
<dbReference type="InterPro" id="IPR002734">
    <property type="entry name" value="RibDG_C"/>
</dbReference>
<dbReference type="EC" id="3.5.4.26" evidence="12"/>
<keyword evidence="12" id="KW-0378">Hydrolase</keyword>
<feature type="binding site" evidence="14">
    <location>
        <position position="176"/>
    </location>
    <ligand>
        <name>substrate</name>
    </ligand>
</feature>
<feature type="binding site" evidence="14">
    <location>
        <begin position="305"/>
        <end position="311"/>
    </location>
    <ligand>
        <name>NADP(+)</name>
        <dbReference type="ChEBI" id="CHEBI:58349"/>
    </ligand>
</feature>
<dbReference type="GO" id="GO:0008835">
    <property type="term" value="F:diaminohydroxyphosphoribosylaminopyrimidine deaminase activity"/>
    <property type="evidence" value="ECO:0007669"/>
    <property type="project" value="UniProtKB-EC"/>
</dbReference>
<proteinExistence type="inferred from homology"/>
<dbReference type="PIRSF" id="PIRSF006769">
    <property type="entry name" value="RibD"/>
    <property type="match status" value="1"/>
</dbReference>
<feature type="active site" description="Proton donor" evidence="13">
    <location>
        <position position="60"/>
    </location>
</feature>
<dbReference type="PANTHER" id="PTHR38011">
    <property type="entry name" value="DIHYDROFOLATE REDUCTASE FAMILY PROTEIN (AFU_ORTHOLOGUE AFUA_8G06820)"/>
    <property type="match status" value="1"/>
</dbReference>
<organism evidence="17 18">
    <name type="scientific">Thalassospira profundimaris</name>
    <dbReference type="NCBI Taxonomy" id="502049"/>
    <lineage>
        <taxon>Bacteria</taxon>
        <taxon>Pseudomonadati</taxon>
        <taxon>Pseudomonadota</taxon>
        <taxon>Alphaproteobacteria</taxon>
        <taxon>Rhodospirillales</taxon>
        <taxon>Thalassospiraceae</taxon>
        <taxon>Thalassospira</taxon>
    </lineage>
</organism>
<evidence type="ECO:0000256" key="3">
    <source>
        <dbReference type="ARBA" id="ARBA00004910"/>
    </source>
</evidence>
<evidence type="ECO:0000256" key="6">
    <source>
        <dbReference type="ARBA" id="ARBA00022619"/>
    </source>
</evidence>
<comment type="similarity">
    <text evidence="5 12">In the C-terminal section; belongs to the HTP reductase family.</text>
</comment>
<dbReference type="GO" id="GO:0008270">
    <property type="term" value="F:zinc ion binding"/>
    <property type="evidence" value="ECO:0007669"/>
    <property type="project" value="InterPro"/>
</dbReference>
<feature type="binding site" evidence="15">
    <location>
        <position position="58"/>
    </location>
    <ligand>
        <name>Zn(2+)</name>
        <dbReference type="ChEBI" id="CHEBI:29105"/>
        <note>catalytic</note>
    </ligand>
</feature>
<comment type="pathway">
    <text evidence="3 12">Cofactor biosynthesis; riboflavin biosynthesis; 5-amino-6-(D-ribitylamino)uracil from GTP: step 3/4.</text>
</comment>
<feature type="binding site" evidence="14">
    <location>
        <position position="178"/>
    </location>
    <ligand>
        <name>NADP(+)</name>
        <dbReference type="ChEBI" id="CHEBI:58349"/>
    </ligand>
</feature>
<dbReference type="Gene3D" id="3.40.140.10">
    <property type="entry name" value="Cytidine Deaminase, domain 2"/>
    <property type="match status" value="1"/>
</dbReference>
<evidence type="ECO:0000256" key="7">
    <source>
        <dbReference type="ARBA" id="ARBA00022723"/>
    </source>
</evidence>
<dbReference type="PANTHER" id="PTHR38011:SF7">
    <property type="entry name" value="2,5-DIAMINO-6-RIBOSYLAMINO-4(3H)-PYRIMIDINONE 5'-PHOSPHATE REDUCTASE"/>
    <property type="match status" value="1"/>
</dbReference>
<evidence type="ECO:0000256" key="5">
    <source>
        <dbReference type="ARBA" id="ARBA00007417"/>
    </source>
</evidence>
<evidence type="ECO:0000256" key="14">
    <source>
        <dbReference type="PIRSR" id="PIRSR006769-2"/>
    </source>
</evidence>
<evidence type="ECO:0000256" key="15">
    <source>
        <dbReference type="PIRSR" id="PIRSR006769-3"/>
    </source>
</evidence>
<evidence type="ECO:0000259" key="16">
    <source>
        <dbReference type="PROSITE" id="PS51747"/>
    </source>
</evidence>
<evidence type="ECO:0000256" key="4">
    <source>
        <dbReference type="ARBA" id="ARBA00005259"/>
    </source>
</evidence>
<dbReference type="GO" id="GO:0050661">
    <property type="term" value="F:NADP binding"/>
    <property type="evidence" value="ECO:0007669"/>
    <property type="project" value="InterPro"/>
</dbReference>
<dbReference type="PROSITE" id="PS00903">
    <property type="entry name" value="CYT_DCMP_DEAMINASES_1"/>
    <property type="match status" value="1"/>
</dbReference>